<evidence type="ECO:0000256" key="6">
    <source>
        <dbReference type="SAM" id="Phobius"/>
    </source>
</evidence>
<gene>
    <name evidence="7" type="ORF">LKD32_06880</name>
</gene>
<dbReference type="InterPro" id="IPR050833">
    <property type="entry name" value="Poly_Biosynth_Transport"/>
</dbReference>
<proteinExistence type="predicted"/>
<feature type="transmembrane region" description="Helical" evidence="6">
    <location>
        <begin position="342"/>
        <end position="366"/>
    </location>
</feature>
<evidence type="ECO:0000256" key="1">
    <source>
        <dbReference type="ARBA" id="ARBA00004651"/>
    </source>
</evidence>
<feature type="transmembrane region" description="Helical" evidence="6">
    <location>
        <begin position="298"/>
        <end position="322"/>
    </location>
</feature>
<feature type="transmembrane region" description="Helical" evidence="6">
    <location>
        <begin position="373"/>
        <end position="392"/>
    </location>
</feature>
<comment type="caution">
    <text evidence="7">The sequence shown here is derived from an EMBL/GenBank/DDBJ whole genome shotgun (WGS) entry which is preliminary data.</text>
</comment>
<feature type="transmembrane region" description="Helical" evidence="6">
    <location>
        <begin position="93"/>
        <end position="111"/>
    </location>
</feature>
<dbReference type="GO" id="GO:0005886">
    <property type="term" value="C:plasma membrane"/>
    <property type="evidence" value="ECO:0007669"/>
    <property type="project" value="UniProtKB-SubCell"/>
</dbReference>
<accession>A0AAE3AQ39</accession>
<protein>
    <submittedName>
        <fullName evidence="7">Lipopolysaccharide biosynthesis protein</fullName>
    </submittedName>
</protein>
<keyword evidence="4 6" id="KW-1133">Transmembrane helix</keyword>
<dbReference type="PANTHER" id="PTHR30250">
    <property type="entry name" value="PST FAMILY PREDICTED COLANIC ACID TRANSPORTER"/>
    <property type="match status" value="1"/>
</dbReference>
<feature type="transmembrane region" description="Helical" evidence="6">
    <location>
        <begin position="218"/>
        <end position="237"/>
    </location>
</feature>
<comment type="subcellular location">
    <subcellularLocation>
        <location evidence="1">Cell membrane</location>
        <topology evidence="1">Multi-pass membrane protein</topology>
    </subcellularLocation>
</comment>
<evidence type="ECO:0000313" key="7">
    <source>
        <dbReference type="EMBL" id="MCC2164605.1"/>
    </source>
</evidence>
<feature type="transmembrane region" description="Helical" evidence="6">
    <location>
        <begin position="404"/>
        <end position="423"/>
    </location>
</feature>
<dbReference type="Proteomes" id="UP001198962">
    <property type="component" value="Unassembled WGS sequence"/>
</dbReference>
<keyword evidence="2" id="KW-1003">Cell membrane</keyword>
<name>A0AAE3AQ39_9FIRM</name>
<reference evidence="7" key="1">
    <citation type="submission" date="2021-10" db="EMBL/GenBank/DDBJ databases">
        <title>Anaerobic single-cell dispensing facilitates the cultivation of human gut bacteria.</title>
        <authorList>
            <person name="Afrizal A."/>
        </authorList>
    </citation>
    <scope>NUCLEOTIDE SEQUENCE</scope>
    <source>
        <strain evidence="7">CLA-AA-H274</strain>
    </source>
</reference>
<evidence type="ECO:0000256" key="4">
    <source>
        <dbReference type="ARBA" id="ARBA00022989"/>
    </source>
</evidence>
<evidence type="ECO:0000256" key="5">
    <source>
        <dbReference type="ARBA" id="ARBA00023136"/>
    </source>
</evidence>
<evidence type="ECO:0000313" key="8">
    <source>
        <dbReference type="Proteomes" id="UP001198962"/>
    </source>
</evidence>
<sequence>MMNYITDLLIHTGKDRQKMNLYWNMLGSFCYAFASMVLAFLVMRVAGSQKGGIFAFGYSTVGQQMFLLAYFGVRSFQITDTRQEYLFGDYLHFRYLTCTVALLFGCAYVLFNRYDLEKTMVIFLLIGYKVIDGFADVYETEFQRIGRLYLTGKSNTFRTILSVGVFFAVLVLTPGKNLLLACMMALLAQLVGLYVFDIAVLGRYRIDYRWSKRRIKKLFFATVLLSISVFLDFYVFSSAKYAIDAHMDDTASGFFNIVFMPTSVINLAAGFVIRPFLNGLTDDWNEKNFDSFVSRLRMLTGIISGLALLATVATAILGKPVLWIMEMLLGSSYEGMLTRYSLAFLMIVAGGGFYALLNLCYYVLVIMRRQKEIFGVYMVMTGAGMILAPAMVKRNGINGGARAYLILMVMMACGFAVCAWYGLRCGKRMAQEEDEE</sequence>
<dbReference type="AlphaFoldDB" id="A0AAE3AQ39"/>
<feature type="transmembrane region" description="Helical" evidence="6">
    <location>
        <begin position="257"/>
        <end position="277"/>
    </location>
</feature>
<evidence type="ECO:0000256" key="2">
    <source>
        <dbReference type="ARBA" id="ARBA00022475"/>
    </source>
</evidence>
<dbReference type="EMBL" id="JAJEPU010000016">
    <property type="protein sequence ID" value="MCC2164605.1"/>
    <property type="molecule type" value="Genomic_DNA"/>
</dbReference>
<keyword evidence="5 6" id="KW-0472">Membrane</keyword>
<evidence type="ECO:0000256" key="3">
    <source>
        <dbReference type="ARBA" id="ARBA00022692"/>
    </source>
</evidence>
<feature type="transmembrane region" description="Helical" evidence="6">
    <location>
        <begin position="20"/>
        <end position="41"/>
    </location>
</feature>
<dbReference type="RefSeq" id="WP_177978076.1">
    <property type="nucleotide sequence ID" value="NZ_JAJEPU010000016.1"/>
</dbReference>
<feature type="transmembrane region" description="Helical" evidence="6">
    <location>
        <begin position="178"/>
        <end position="197"/>
    </location>
</feature>
<dbReference type="PANTHER" id="PTHR30250:SF11">
    <property type="entry name" value="O-ANTIGEN TRANSPORTER-RELATED"/>
    <property type="match status" value="1"/>
</dbReference>
<organism evidence="7 8">
    <name type="scientific">Brotaphodocola catenula</name>
    <dbReference type="NCBI Taxonomy" id="2885361"/>
    <lineage>
        <taxon>Bacteria</taxon>
        <taxon>Bacillati</taxon>
        <taxon>Bacillota</taxon>
        <taxon>Clostridia</taxon>
        <taxon>Lachnospirales</taxon>
        <taxon>Lachnospiraceae</taxon>
        <taxon>Brotaphodocola</taxon>
    </lineage>
</organism>
<feature type="transmembrane region" description="Helical" evidence="6">
    <location>
        <begin position="155"/>
        <end position="172"/>
    </location>
</feature>
<feature type="transmembrane region" description="Helical" evidence="6">
    <location>
        <begin position="53"/>
        <end position="73"/>
    </location>
</feature>
<keyword evidence="3 6" id="KW-0812">Transmembrane</keyword>
<keyword evidence="8" id="KW-1185">Reference proteome</keyword>